<protein>
    <recommendedName>
        <fullName evidence="1">DUF6917 domain-containing protein</fullName>
    </recommendedName>
</protein>
<evidence type="ECO:0000313" key="3">
    <source>
        <dbReference type="Proteomes" id="UP000656042"/>
    </source>
</evidence>
<comment type="caution">
    <text evidence="2">The sequence shown here is derived from an EMBL/GenBank/DDBJ whole genome shotgun (WGS) entry which is preliminary data.</text>
</comment>
<evidence type="ECO:0000259" key="1">
    <source>
        <dbReference type="Pfam" id="PF21891"/>
    </source>
</evidence>
<evidence type="ECO:0000313" key="2">
    <source>
        <dbReference type="EMBL" id="GGK75322.1"/>
    </source>
</evidence>
<reference evidence="2" key="2">
    <citation type="submission" date="2020-09" db="EMBL/GenBank/DDBJ databases">
        <authorList>
            <person name="Sun Q."/>
            <person name="Zhou Y."/>
        </authorList>
    </citation>
    <scope>NUCLEOTIDE SEQUENCE</scope>
    <source>
        <strain evidence="2">CGMCC 4.7299</strain>
    </source>
</reference>
<dbReference type="EMBL" id="BMMX01000001">
    <property type="protein sequence ID" value="GGK75322.1"/>
    <property type="molecule type" value="Genomic_DNA"/>
</dbReference>
<sequence>MSTSSIASRRADPARMFRRRREVCGTWVAVMTHRRRDRGVRPAEWRTRCLRSGEIHEFIVCQPPDDPDAVIDEVCYLGFAEISRGGVVVLGDELWCGDRLIGVVHGFDETHMPNHYNILVRSPDPQTGADLALQIAGPIVFRASPAADGRA</sequence>
<proteinExistence type="predicted"/>
<dbReference type="AlphaFoldDB" id="A0A8J3BSW2"/>
<dbReference type="Proteomes" id="UP000656042">
    <property type="component" value="Unassembled WGS sequence"/>
</dbReference>
<reference evidence="2" key="1">
    <citation type="journal article" date="2014" name="Int. J. Syst. Evol. Microbiol.">
        <title>Complete genome sequence of Corynebacterium casei LMG S-19264T (=DSM 44701T), isolated from a smear-ripened cheese.</title>
        <authorList>
            <consortium name="US DOE Joint Genome Institute (JGI-PGF)"/>
            <person name="Walter F."/>
            <person name="Albersmeier A."/>
            <person name="Kalinowski J."/>
            <person name="Ruckert C."/>
        </authorList>
    </citation>
    <scope>NUCLEOTIDE SEQUENCE</scope>
    <source>
        <strain evidence="2">CGMCC 4.7299</strain>
    </source>
</reference>
<keyword evidence="3" id="KW-1185">Reference proteome</keyword>
<dbReference type="RefSeq" id="WP_229715438.1">
    <property type="nucleotide sequence ID" value="NZ_BMMX01000001.1"/>
</dbReference>
<dbReference type="InterPro" id="IPR054210">
    <property type="entry name" value="DUF6917"/>
</dbReference>
<organism evidence="2 3">
    <name type="scientific">Mangrovihabitans endophyticus</name>
    <dbReference type="NCBI Taxonomy" id="1751298"/>
    <lineage>
        <taxon>Bacteria</taxon>
        <taxon>Bacillati</taxon>
        <taxon>Actinomycetota</taxon>
        <taxon>Actinomycetes</taxon>
        <taxon>Micromonosporales</taxon>
        <taxon>Micromonosporaceae</taxon>
        <taxon>Mangrovihabitans</taxon>
    </lineage>
</organism>
<accession>A0A8J3BSW2</accession>
<feature type="domain" description="DUF6917" evidence="1">
    <location>
        <begin position="19"/>
        <end position="141"/>
    </location>
</feature>
<dbReference type="Pfam" id="PF21891">
    <property type="entry name" value="DUF6917"/>
    <property type="match status" value="1"/>
</dbReference>
<gene>
    <name evidence="2" type="ORF">GCM10012284_06610</name>
</gene>
<name>A0A8J3BSW2_9ACTN</name>